<accession>A0A2Z3KGX7</accession>
<gene>
    <name evidence="2" type="ORF">LL14B4_12670</name>
</gene>
<feature type="compositionally biased region" description="Basic and acidic residues" evidence="1">
    <location>
        <begin position="38"/>
        <end position="52"/>
    </location>
</feature>
<dbReference type="RefSeq" id="WP_109991375.1">
    <property type="nucleotide sequence ID" value="NZ_CP028160.1"/>
</dbReference>
<dbReference type="AlphaFoldDB" id="A0A2Z3KGX7"/>
<proteinExistence type="predicted"/>
<name>A0A2Z3KGX7_LACLL</name>
<protein>
    <submittedName>
        <fullName evidence="2">Scaffolding protein</fullName>
    </submittedName>
</protein>
<evidence type="ECO:0000313" key="2">
    <source>
        <dbReference type="EMBL" id="AWN66960.1"/>
    </source>
</evidence>
<sequence>MQREFLKNLGLSDEAIDKVMAENGKDVNDIKTQLNTAETERESYKSQVEERDTQISQLKTNNTDNAELQKQLTDLQSQIQTKDSDATQQLSAAKKEFAVKLALKDSGTVNSDILFGQVNMDNVVIQDDGKISGLDDQVATFKESMPYLFQSTETTPPTGKVTIGGNPPAGTQSGAKSIAEGQKELNQFRITK</sequence>
<dbReference type="Proteomes" id="UP000245919">
    <property type="component" value="Chromosome"/>
</dbReference>
<dbReference type="InterPro" id="IPR009636">
    <property type="entry name" value="SCAF"/>
</dbReference>
<dbReference type="EMBL" id="CP028160">
    <property type="protein sequence ID" value="AWN66960.1"/>
    <property type="molecule type" value="Genomic_DNA"/>
</dbReference>
<dbReference type="GeneID" id="89634631"/>
<evidence type="ECO:0000256" key="1">
    <source>
        <dbReference type="SAM" id="MobiDB-lite"/>
    </source>
</evidence>
<reference evidence="2 3" key="1">
    <citation type="submission" date="2018-03" db="EMBL/GenBank/DDBJ databases">
        <title>Genome sequence of Lactococcus lactis strain 14B4 from almond drupe.</title>
        <authorList>
            <person name="Tran T.D."/>
            <person name="McGarvey J.A."/>
            <person name="Huynh S."/>
            <person name="Parker C.T."/>
        </authorList>
    </citation>
    <scope>NUCLEOTIDE SEQUENCE [LARGE SCALE GENOMIC DNA]</scope>
    <source>
        <strain evidence="2 3">14B4</strain>
    </source>
</reference>
<dbReference type="Pfam" id="PF06810">
    <property type="entry name" value="Phage_scaffold"/>
    <property type="match status" value="1"/>
</dbReference>
<feature type="region of interest" description="Disordered" evidence="1">
    <location>
        <begin position="152"/>
        <end position="176"/>
    </location>
</feature>
<organism evidence="2 3">
    <name type="scientific">Lactococcus lactis subsp. lactis</name>
    <name type="common">Streptococcus lactis</name>
    <dbReference type="NCBI Taxonomy" id="1360"/>
    <lineage>
        <taxon>Bacteria</taxon>
        <taxon>Bacillati</taxon>
        <taxon>Bacillota</taxon>
        <taxon>Bacilli</taxon>
        <taxon>Lactobacillales</taxon>
        <taxon>Streptococcaceae</taxon>
        <taxon>Lactococcus</taxon>
    </lineage>
</organism>
<feature type="region of interest" description="Disordered" evidence="1">
    <location>
        <begin position="22"/>
        <end position="52"/>
    </location>
</feature>
<evidence type="ECO:0000313" key="3">
    <source>
        <dbReference type="Proteomes" id="UP000245919"/>
    </source>
</evidence>